<keyword evidence="2" id="KW-1185">Reference proteome</keyword>
<organism evidence="1 2">
    <name type="scientific">Fusarium acutatum</name>
    <dbReference type="NCBI Taxonomy" id="78861"/>
    <lineage>
        <taxon>Eukaryota</taxon>
        <taxon>Fungi</taxon>
        <taxon>Dikarya</taxon>
        <taxon>Ascomycota</taxon>
        <taxon>Pezizomycotina</taxon>
        <taxon>Sordariomycetes</taxon>
        <taxon>Hypocreomycetidae</taxon>
        <taxon>Hypocreales</taxon>
        <taxon>Nectriaceae</taxon>
        <taxon>Fusarium</taxon>
        <taxon>Fusarium fujikuroi species complex</taxon>
    </lineage>
</organism>
<dbReference type="Proteomes" id="UP000536711">
    <property type="component" value="Unassembled WGS sequence"/>
</dbReference>
<evidence type="ECO:0000313" key="1">
    <source>
        <dbReference type="EMBL" id="KAF4427462.1"/>
    </source>
</evidence>
<protein>
    <submittedName>
        <fullName evidence="1">Uncharacterized protein</fullName>
    </submittedName>
</protein>
<reference evidence="1 2" key="1">
    <citation type="submission" date="2020-01" db="EMBL/GenBank/DDBJ databases">
        <title>Identification and distribution of gene clusters putatively required for synthesis of sphingolipid metabolism inhibitors in phylogenetically diverse species of the filamentous fungus Fusarium.</title>
        <authorList>
            <person name="Kim H.-S."/>
            <person name="Busman M."/>
            <person name="Brown D.W."/>
            <person name="Divon H."/>
            <person name="Uhlig S."/>
            <person name="Proctor R.H."/>
        </authorList>
    </citation>
    <scope>NUCLEOTIDE SEQUENCE [LARGE SCALE GENOMIC DNA]</scope>
    <source>
        <strain evidence="1 2">NRRL 13308</strain>
    </source>
</reference>
<dbReference type="EMBL" id="JAADJF010000278">
    <property type="protein sequence ID" value="KAF4427462.1"/>
    <property type="molecule type" value="Genomic_DNA"/>
</dbReference>
<sequence>MLSEGLSSLELLSKLRNTLIREDDWQHPAMFEFLDEPHPSPFTLMQDPGRFLFDSHYALVIGNFTAACRLL</sequence>
<comment type="caution">
    <text evidence="1">The sequence shown here is derived from an EMBL/GenBank/DDBJ whole genome shotgun (WGS) entry which is preliminary data.</text>
</comment>
<evidence type="ECO:0000313" key="2">
    <source>
        <dbReference type="Proteomes" id="UP000536711"/>
    </source>
</evidence>
<name>A0A8H4JK15_9HYPO</name>
<proteinExistence type="predicted"/>
<accession>A0A8H4JK15</accession>
<dbReference type="AlphaFoldDB" id="A0A8H4JK15"/>
<feature type="non-terminal residue" evidence="1">
    <location>
        <position position="71"/>
    </location>
</feature>
<gene>
    <name evidence="1" type="ORF">FACUT_9579</name>
</gene>